<keyword evidence="13" id="KW-1185">Reference proteome</keyword>
<gene>
    <name evidence="12" type="ORF">N781_01720</name>
</gene>
<sequence length="445" mass="48656">MTRKIAVVGAGYVGLVTGVALAQLGHYVTCIDVDTTKVDQLNRGELPIYEEGLRELLLANREAGRISFTAHPKRGLRSAEVIYIAVGTPPKEDGSADLRYVESAAYDIASYATQECVVVCKSTVPVGTNEQVLQWIEKEKKEDIKVHIASNPEFLRQGSAVYDTFHPDRIVIGSNSSYAWDVLTEINAPFEAPIVKTDLASAEMIKYAANAFLAMKISFVNEIANLSEKLGANIEDVVSGIGKDQRIGEAFLRPGIGYGGSCFPKDTKALSHLGSDFMERLRLIETTVEVNDMQPSRLIQKAIKRYGDLAGKRMAVLGLSFKPGTDDMREAPSLSIVNGLVDLNAEVVAYDPVAMERAATIFEEGVDFASSVEEALTGADGVFILTEWPVIKNIAPDVYAARMNQPIIFDGRNCYGIEEMKEAKLEYYSIGRPPQFGQLISNPLT</sequence>
<feature type="binding site" evidence="10">
    <location>
        <position position="88"/>
    </location>
    <ligand>
        <name>NAD(+)</name>
        <dbReference type="ChEBI" id="CHEBI:57540"/>
    </ligand>
</feature>
<dbReference type="RefSeq" id="WP_026798960.1">
    <property type="nucleotide sequence ID" value="NZ_AULI01000001.1"/>
</dbReference>
<evidence type="ECO:0000256" key="2">
    <source>
        <dbReference type="ARBA" id="ARBA00006601"/>
    </source>
</evidence>
<evidence type="ECO:0000256" key="10">
    <source>
        <dbReference type="PIRSR" id="PIRSR500134-3"/>
    </source>
</evidence>
<dbReference type="PRINTS" id="PR00411">
    <property type="entry name" value="PNDRDTASEI"/>
</dbReference>
<dbReference type="InterPro" id="IPR036220">
    <property type="entry name" value="UDP-Glc/GDP-Man_DH_C_sf"/>
</dbReference>
<dbReference type="UniPathway" id="UPA00038">
    <property type="reaction ID" value="UER00491"/>
</dbReference>
<dbReference type="PIRSF" id="PIRSF000124">
    <property type="entry name" value="UDPglc_GDPman_dh"/>
    <property type="match status" value="1"/>
</dbReference>
<feature type="binding site" evidence="9">
    <location>
        <position position="322"/>
    </location>
    <ligand>
        <name>substrate</name>
    </ligand>
</feature>
<accession>A0A0A5GRY5</accession>
<feature type="binding site" evidence="9">
    <location>
        <position position="259"/>
    </location>
    <ligand>
        <name>substrate</name>
    </ligand>
</feature>
<dbReference type="GO" id="GO:0000271">
    <property type="term" value="P:polysaccharide biosynthetic process"/>
    <property type="evidence" value="ECO:0007669"/>
    <property type="project" value="InterPro"/>
</dbReference>
<dbReference type="GO" id="GO:0003979">
    <property type="term" value="F:UDP-glucose 6-dehydrogenase activity"/>
    <property type="evidence" value="ECO:0007669"/>
    <property type="project" value="UniProtKB-EC"/>
</dbReference>
<feature type="active site" description="Nucleophile" evidence="8">
    <location>
        <position position="262"/>
    </location>
</feature>
<proteinExistence type="inferred from homology"/>
<feature type="binding site" evidence="10">
    <location>
        <position position="123"/>
    </location>
    <ligand>
        <name>NAD(+)</name>
        <dbReference type="ChEBI" id="CHEBI:57540"/>
    </ligand>
</feature>
<feature type="domain" description="UDP-glucose/GDP-mannose dehydrogenase C-terminal" evidence="11">
    <location>
        <begin position="315"/>
        <end position="417"/>
    </location>
</feature>
<dbReference type="SUPFAM" id="SSF51735">
    <property type="entry name" value="NAD(P)-binding Rossmann-fold domains"/>
    <property type="match status" value="1"/>
</dbReference>
<evidence type="ECO:0000256" key="8">
    <source>
        <dbReference type="PIRSR" id="PIRSR500134-1"/>
    </source>
</evidence>
<dbReference type="InterPro" id="IPR036291">
    <property type="entry name" value="NAD(P)-bd_dom_sf"/>
</dbReference>
<evidence type="ECO:0000313" key="13">
    <source>
        <dbReference type="Proteomes" id="UP000030528"/>
    </source>
</evidence>
<dbReference type="SUPFAM" id="SSF48179">
    <property type="entry name" value="6-phosphogluconate dehydrogenase C-terminal domain-like"/>
    <property type="match status" value="1"/>
</dbReference>
<evidence type="ECO:0000256" key="5">
    <source>
        <dbReference type="ARBA" id="ARBA00023027"/>
    </source>
</evidence>
<organism evidence="12 13">
    <name type="scientific">Pontibacillus halophilus JSM 076056 = DSM 19796</name>
    <dbReference type="NCBI Taxonomy" id="1385510"/>
    <lineage>
        <taxon>Bacteria</taxon>
        <taxon>Bacillati</taxon>
        <taxon>Bacillota</taxon>
        <taxon>Bacilli</taxon>
        <taxon>Bacillales</taxon>
        <taxon>Bacillaceae</taxon>
        <taxon>Pontibacillus</taxon>
    </lineage>
</organism>
<dbReference type="Pfam" id="PF03720">
    <property type="entry name" value="UDPG_MGDP_dh_C"/>
    <property type="match status" value="1"/>
</dbReference>
<dbReference type="GO" id="GO:0006065">
    <property type="term" value="P:UDP-glucuronate biosynthetic process"/>
    <property type="evidence" value="ECO:0007669"/>
    <property type="project" value="UniProtKB-UniPathway"/>
</dbReference>
<dbReference type="InterPro" id="IPR001732">
    <property type="entry name" value="UDP-Glc/GDP-Man_DH_N"/>
</dbReference>
<dbReference type="InterPro" id="IPR014027">
    <property type="entry name" value="UDP-Glc/GDP-Man_DH_C"/>
</dbReference>
<comment type="similarity">
    <text evidence="2 7">Belongs to the UDP-glucose/GDP-mannose dehydrogenase family.</text>
</comment>
<dbReference type="Pfam" id="PF03721">
    <property type="entry name" value="UDPG_MGDP_dh_N"/>
    <property type="match status" value="1"/>
</dbReference>
<dbReference type="InterPro" id="IPR014026">
    <property type="entry name" value="UDP-Glc/GDP-Man_DH_dimer"/>
</dbReference>
<comment type="catalytic activity">
    <reaction evidence="6 7">
        <text>UDP-alpha-D-glucose + 2 NAD(+) + H2O = UDP-alpha-D-glucuronate + 2 NADH + 3 H(+)</text>
        <dbReference type="Rhea" id="RHEA:23596"/>
        <dbReference type="ChEBI" id="CHEBI:15377"/>
        <dbReference type="ChEBI" id="CHEBI:15378"/>
        <dbReference type="ChEBI" id="CHEBI:57540"/>
        <dbReference type="ChEBI" id="CHEBI:57945"/>
        <dbReference type="ChEBI" id="CHEBI:58052"/>
        <dbReference type="ChEBI" id="CHEBI:58885"/>
        <dbReference type="EC" id="1.1.1.22"/>
    </reaction>
</comment>
<evidence type="ECO:0000256" key="4">
    <source>
        <dbReference type="ARBA" id="ARBA00023002"/>
    </source>
</evidence>
<dbReference type="InterPro" id="IPR008927">
    <property type="entry name" value="6-PGluconate_DH-like_C_sf"/>
</dbReference>
<dbReference type="SUPFAM" id="SSF52413">
    <property type="entry name" value="UDP-glucose/GDP-mannose dehydrogenase C-terminal domain"/>
    <property type="match status" value="1"/>
</dbReference>
<evidence type="ECO:0000259" key="11">
    <source>
        <dbReference type="SMART" id="SM00984"/>
    </source>
</evidence>
<keyword evidence="4 7" id="KW-0560">Oxidoreductase</keyword>
<dbReference type="eggNOG" id="COG1004">
    <property type="taxonomic scope" value="Bacteria"/>
</dbReference>
<dbReference type="SMART" id="SM00984">
    <property type="entry name" value="UDPG_MGDP_dh_C"/>
    <property type="match status" value="1"/>
</dbReference>
<dbReference type="InterPro" id="IPR017476">
    <property type="entry name" value="UDP-Glc/GDP-Man"/>
</dbReference>
<feature type="binding site" evidence="9">
    <location>
        <position position="206"/>
    </location>
    <ligand>
        <name>substrate</name>
    </ligand>
</feature>
<comment type="caution">
    <text evidence="12">The sequence shown here is derived from an EMBL/GenBank/DDBJ whole genome shotgun (WGS) entry which is preliminary data.</text>
</comment>
<evidence type="ECO:0000256" key="3">
    <source>
        <dbReference type="ARBA" id="ARBA00012954"/>
    </source>
</evidence>
<feature type="binding site" evidence="10">
    <location>
        <position position="37"/>
    </location>
    <ligand>
        <name>NAD(+)</name>
        <dbReference type="ChEBI" id="CHEBI:57540"/>
    </ligand>
</feature>
<dbReference type="Proteomes" id="UP000030528">
    <property type="component" value="Unassembled WGS sequence"/>
</dbReference>
<dbReference type="EC" id="1.1.1.22" evidence="3 7"/>
<reference evidence="12 13" key="1">
    <citation type="submission" date="2013-08" db="EMBL/GenBank/DDBJ databases">
        <authorList>
            <person name="Huang J."/>
            <person name="Wang G."/>
        </authorList>
    </citation>
    <scope>NUCLEOTIDE SEQUENCE [LARGE SCALE GENOMIC DNA]</scope>
    <source>
        <strain evidence="12 13">JSM 076056</strain>
    </source>
</reference>
<evidence type="ECO:0000256" key="7">
    <source>
        <dbReference type="PIRNR" id="PIRNR000124"/>
    </source>
</evidence>
<protein>
    <recommendedName>
        <fullName evidence="3 7">UDP-glucose 6-dehydrogenase</fullName>
        <ecNumber evidence="3 7">1.1.1.22</ecNumber>
    </recommendedName>
</protein>
<keyword evidence="5 7" id="KW-0520">NAD</keyword>
<dbReference type="PANTHER" id="PTHR43750:SF4">
    <property type="entry name" value="UDP-GLUCOSE 6-DEHYDROGENASE YWQF"/>
    <property type="match status" value="1"/>
</dbReference>
<feature type="binding site" evidence="10">
    <location>
        <position position="32"/>
    </location>
    <ligand>
        <name>NAD(+)</name>
        <dbReference type="ChEBI" id="CHEBI:57540"/>
    </ligand>
</feature>
<dbReference type="STRING" id="1385510.GCA_000425205_00136"/>
<dbReference type="Pfam" id="PF00984">
    <property type="entry name" value="UDPG_MGDP_dh"/>
    <property type="match status" value="1"/>
</dbReference>
<dbReference type="NCBIfam" id="TIGR03026">
    <property type="entry name" value="NDP-sugDHase"/>
    <property type="match status" value="1"/>
</dbReference>
<feature type="binding site" evidence="9">
    <location>
        <begin position="251"/>
        <end position="255"/>
    </location>
    <ligand>
        <name>substrate</name>
    </ligand>
</feature>
<dbReference type="Gene3D" id="1.20.5.100">
    <property type="entry name" value="Cytochrome c1, transmembrane anchor, C-terminal"/>
    <property type="match status" value="1"/>
</dbReference>
<dbReference type="InterPro" id="IPR028357">
    <property type="entry name" value="UDPglc_DH_bac"/>
</dbReference>
<evidence type="ECO:0000256" key="1">
    <source>
        <dbReference type="ARBA" id="ARBA00004701"/>
    </source>
</evidence>
<dbReference type="PANTHER" id="PTHR43750">
    <property type="entry name" value="UDP-GLUCOSE 6-DEHYDROGENASE TUAD"/>
    <property type="match status" value="1"/>
</dbReference>
<feature type="binding site" evidence="10">
    <location>
        <position position="329"/>
    </location>
    <ligand>
        <name>NAD(+)</name>
        <dbReference type="ChEBI" id="CHEBI:57540"/>
    </ligand>
</feature>
<dbReference type="Gene3D" id="3.40.50.720">
    <property type="entry name" value="NAD(P)-binding Rossmann-like Domain"/>
    <property type="match status" value="2"/>
</dbReference>
<dbReference type="GO" id="GO:0051287">
    <property type="term" value="F:NAD binding"/>
    <property type="evidence" value="ECO:0007669"/>
    <property type="project" value="InterPro"/>
</dbReference>
<dbReference type="PIRSF" id="PIRSF500134">
    <property type="entry name" value="UDPglc_DH_bac"/>
    <property type="match status" value="1"/>
</dbReference>
<dbReference type="AlphaFoldDB" id="A0A0A5GRY5"/>
<dbReference type="OrthoDB" id="9803238at2"/>
<dbReference type="EMBL" id="AVPE01000001">
    <property type="protein sequence ID" value="KGX93925.1"/>
    <property type="molecule type" value="Genomic_DNA"/>
</dbReference>
<feature type="binding site" evidence="10">
    <location>
        <position position="265"/>
    </location>
    <ligand>
        <name>NAD(+)</name>
        <dbReference type="ChEBI" id="CHEBI:57540"/>
    </ligand>
</feature>
<comment type="pathway">
    <text evidence="1">Nucleotide-sugar biosynthesis; UDP-alpha-D-glucuronate biosynthesis; UDP-alpha-D-glucuronate from UDP-alpha-D-glucose: step 1/1.</text>
</comment>
<evidence type="ECO:0000256" key="6">
    <source>
        <dbReference type="ARBA" id="ARBA00047473"/>
    </source>
</evidence>
<name>A0A0A5GRY5_9BACI</name>
<evidence type="ECO:0000313" key="12">
    <source>
        <dbReference type="EMBL" id="KGX93925.1"/>
    </source>
</evidence>
<evidence type="ECO:0000256" key="9">
    <source>
        <dbReference type="PIRSR" id="PIRSR500134-2"/>
    </source>
</evidence>